<proteinExistence type="predicted"/>
<feature type="domain" description="DUF4037" evidence="1">
    <location>
        <begin position="161"/>
        <end position="252"/>
    </location>
</feature>
<name>A0A1I0RYH4_9FIRM</name>
<dbReference type="Proteomes" id="UP000199701">
    <property type="component" value="Unassembled WGS sequence"/>
</dbReference>
<dbReference type="AlphaFoldDB" id="A0A1I0RYH4"/>
<organism evidence="2 3">
    <name type="scientific">[Clostridium] fimetarium</name>
    <dbReference type="NCBI Taxonomy" id="99656"/>
    <lineage>
        <taxon>Bacteria</taxon>
        <taxon>Bacillati</taxon>
        <taxon>Bacillota</taxon>
        <taxon>Clostridia</taxon>
        <taxon>Lachnospirales</taxon>
        <taxon>Lachnospiraceae</taxon>
    </lineage>
</organism>
<dbReference type="RefSeq" id="WP_207647464.1">
    <property type="nucleotide sequence ID" value="NZ_FOJI01000042.1"/>
</dbReference>
<dbReference type="Pfam" id="PF13228">
    <property type="entry name" value="DUF4037"/>
    <property type="match status" value="1"/>
</dbReference>
<dbReference type="EMBL" id="FOJI01000042">
    <property type="protein sequence ID" value="SEW46723.1"/>
    <property type="molecule type" value="Genomic_DNA"/>
</dbReference>
<protein>
    <recommendedName>
        <fullName evidence="1">DUF4037 domain-containing protein</fullName>
    </recommendedName>
</protein>
<accession>A0A1I0RYH4</accession>
<keyword evidence="3" id="KW-1185">Reference proteome</keyword>
<gene>
    <name evidence="2" type="ORF">SAMN05421659_1421</name>
</gene>
<evidence type="ECO:0000259" key="1">
    <source>
        <dbReference type="Pfam" id="PF13228"/>
    </source>
</evidence>
<sequence>IRNFFYCLLKIDNKKSLSHNLGRPSRSDFVQFELVEDIMNTFEFKDKLVLEISKCNKVKAIGQTGDMKEILVPGFSDIDLFVLCDKIPTKEERLKIYKTLKDNYSTLTMEVCNGGFWGYGDILISDDIEVMPMYFEIDEMEKYIDDTLKGYNIQKEGRFYPTGRLASVETINVLYEDDMTWTRLIRKVKQYPAPLFNKLYTYHISHVLNEEDLGRVLLRKDIVFYHQVLEEAIDQLLQALYAANYKYFPSRKRTKLYIDSMPKKPQDFYNRLLKIIESGSISKKIEESVMDLRNVTTDLKKLVHNDKF</sequence>
<evidence type="ECO:0000313" key="2">
    <source>
        <dbReference type="EMBL" id="SEW46723.1"/>
    </source>
</evidence>
<reference evidence="2 3" key="1">
    <citation type="submission" date="2016-10" db="EMBL/GenBank/DDBJ databases">
        <authorList>
            <person name="de Groot N.N."/>
        </authorList>
    </citation>
    <scope>NUCLEOTIDE SEQUENCE [LARGE SCALE GENOMIC DNA]</scope>
    <source>
        <strain evidence="2 3">DSM 9179</strain>
    </source>
</reference>
<dbReference type="InterPro" id="IPR025117">
    <property type="entry name" value="DUF4037"/>
</dbReference>
<feature type="non-terminal residue" evidence="2">
    <location>
        <position position="1"/>
    </location>
</feature>
<evidence type="ECO:0000313" key="3">
    <source>
        <dbReference type="Proteomes" id="UP000199701"/>
    </source>
</evidence>